<sequence>MFKRTCALSLPFFLSTSLAVSQDFRHETRARQAFWSEVNLLYKTKGRWSFQLDHQYRRQAEDNNGRDWNAFRYPLLQVFRPWVNYQVSRSVRTSLSPIGLWWNWGRTSKYQPLTFFQEVRIIPQLQITKPFGDGEFIQRYRTELRWPSQTDTLATTYIFLSDGESQQVLADRFNVRLRAMARWLNPVFKRSATDKRWYTHVSVEPMVVISRSVARFDQNRTYLAMGRRLKDHIRLEVGYLNQLALQTNPAERLKTLRFNNALHVYLYLENFRRSKSQPDSGPE</sequence>
<evidence type="ECO:0000256" key="1">
    <source>
        <dbReference type="SAM" id="SignalP"/>
    </source>
</evidence>
<dbReference type="AlphaFoldDB" id="I2GMS4"/>
<evidence type="ECO:0000313" key="2">
    <source>
        <dbReference type="EMBL" id="CCH55202.1"/>
    </source>
</evidence>
<accession>I2GMS4</accession>
<organism evidence="2 3">
    <name type="scientific">Fibrisoma limi BUZ 3</name>
    <dbReference type="NCBI Taxonomy" id="1185876"/>
    <lineage>
        <taxon>Bacteria</taxon>
        <taxon>Pseudomonadati</taxon>
        <taxon>Bacteroidota</taxon>
        <taxon>Cytophagia</taxon>
        <taxon>Cytophagales</taxon>
        <taxon>Spirosomataceae</taxon>
        <taxon>Fibrisoma</taxon>
    </lineage>
</organism>
<gene>
    <name evidence="2" type="ORF">BN8_04443</name>
</gene>
<dbReference type="eggNOG" id="COG2067">
    <property type="taxonomic scope" value="Bacteria"/>
</dbReference>
<dbReference type="OrthoDB" id="1118734at2"/>
<reference evidence="2 3" key="1">
    <citation type="journal article" date="2012" name="J. Bacteriol.">
        <title>Genome Sequence of the Filamentous Bacterium Fibrisoma limi BUZ 3T.</title>
        <authorList>
            <person name="Filippini M."/>
            <person name="Qi W."/>
            <person name="Jaenicke S."/>
            <person name="Goesmann A."/>
            <person name="Smits T.H."/>
            <person name="Bagheri H.C."/>
        </authorList>
    </citation>
    <scope>NUCLEOTIDE SEQUENCE [LARGE SCALE GENOMIC DNA]</scope>
    <source>
        <strain evidence="3">BUZ 3T</strain>
    </source>
</reference>
<keyword evidence="3" id="KW-1185">Reference proteome</keyword>
<feature type="chain" id="PRO_5003658600" description="DUF2490 domain-containing protein" evidence="1">
    <location>
        <begin position="22"/>
        <end position="283"/>
    </location>
</feature>
<dbReference type="InterPro" id="IPR019619">
    <property type="entry name" value="DUF2490"/>
</dbReference>
<evidence type="ECO:0000313" key="3">
    <source>
        <dbReference type="Proteomes" id="UP000009309"/>
    </source>
</evidence>
<name>I2GMS4_9BACT</name>
<dbReference type="RefSeq" id="WP_009283772.1">
    <property type="nucleotide sequence ID" value="NZ_CAIT01000009.1"/>
</dbReference>
<protein>
    <recommendedName>
        <fullName evidence="4">DUF2490 domain-containing protein</fullName>
    </recommendedName>
</protein>
<evidence type="ECO:0008006" key="4">
    <source>
        <dbReference type="Google" id="ProtNLM"/>
    </source>
</evidence>
<dbReference type="STRING" id="1185876.BN8_04443"/>
<feature type="signal peptide" evidence="1">
    <location>
        <begin position="1"/>
        <end position="21"/>
    </location>
</feature>
<dbReference type="EMBL" id="CAIT01000009">
    <property type="protein sequence ID" value="CCH55202.1"/>
    <property type="molecule type" value="Genomic_DNA"/>
</dbReference>
<proteinExistence type="predicted"/>
<dbReference type="Proteomes" id="UP000009309">
    <property type="component" value="Unassembled WGS sequence"/>
</dbReference>
<comment type="caution">
    <text evidence="2">The sequence shown here is derived from an EMBL/GenBank/DDBJ whole genome shotgun (WGS) entry which is preliminary data.</text>
</comment>
<dbReference type="Pfam" id="PF10677">
    <property type="entry name" value="DUF2490"/>
    <property type="match status" value="1"/>
</dbReference>
<keyword evidence="1" id="KW-0732">Signal</keyword>